<proteinExistence type="predicted"/>
<dbReference type="AlphaFoldDB" id="A0A6M8SYD8"/>
<comment type="caution">
    <text evidence="1">The sequence shown here is derived from an EMBL/GenBank/DDBJ whole genome shotgun (WGS) entry which is preliminary data.</text>
</comment>
<dbReference type="RefSeq" id="WP_021117137.1">
    <property type="nucleotide sequence ID" value="NZ_CP054198.1"/>
</dbReference>
<dbReference type="Proteomes" id="UP001148834">
    <property type="component" value="Unassembled WGS sequence"/>
</dbReference>
<dbReference type="EMBL" id="JAODIR010000018">
    <property type="protein sequence ID" value="MDD2167946.1"/>
    <property type="molecule type" value="Genomic_DNA"/>
</dbReference>
<protein>
    <submittedName>
        <fullName evidence="1">Uncharacterized protein</fullName>
    </submittedName>
</protein>
<evidence type="ECO:0000313" key="1">
    <source>
        <dbReference type="EMBL" id="MDD2167946.1"/>
    </source>
</evidence>
<name>A0A6M8SYD8_GLAPU</name>
<sequence length="137" mass="16517">MKLLLVLLVFLLNGCYLANGSPNSTEFWVKDGKRISYEERQFCFEKNKSKLKKKDKERFEYLKNRYKRLGYSNDGFSIMRTEYPNEYQEYLYLSGLIPSNAHCYYELGYKFRPPIYWCLAQDGDNTRICTENMKYRN</sequence>
<gene>
    <name evidence="1" type="ORF">N5925_04845</name>
</gene>
<organism evidence="1 2">
    <name type="scientific">Glaesserella parasuis</name>
    <name type="common">Haemophilus parasuis</name>
    <dbReference type="NCBI Taxonomy" id="738"/>
    <lineage>
        <taxon>Bacteria</taxon>
        <taxon>Pseudomonadati</taxon>
        <taxon>Pseudomonadota</taxon>
        <taxon>Gammaproteobacteria</taxon>
        <taxon>Pasteurellales</taxon>
        <taxon>Pasteurellaceae</taxon>
        <taxon>Glaesserella</taxon>
    </lineage>
</organism>
<accession>A0A6M8SYD8</accession>
<evidence type="ECO:0000313" key="2">
    <source>
        <dbReference type="Proteomes" id="UP001148834"/>
    </source>
</evidence>
<reference evidence="1" key="1">
    <citation type="submission" date="2022-09" db="EMBL/GenBank/DDBJ databases">
        <title>Molecular characterization of Glaesserella parasuis strains circulating in commercial swine farms using whole-genome sequencing.</title>
        <authorList>
            <person name="Mugabi R."/>
            <person name="Clavijo M."/>
            <person name="Li G."/>
        </authorList>
    </citation>
    <scope>NUCLEOTIDE SEQUENCE</scope>
    <source>
        <strain evidence="1">0435-53</strain>
    </source>
</reference>